<dbReference type="GO" id="GO:0000155">
    <property type="term" value="F:phosphorelay sensor kinase activity"/>
    <property type="evidence" value="ECO:0007669"/>
    <property type="project" value="InterPro"/>
</dbReference>
<dbReference type="GO" id="GO:0005886">
    <property type="term" value="C:plasma membrane"/>
    <property type="evidence" value="ECO:0007669"/>
    <property type="project" value="TreeGrafter"/>
</dbReference>
<sequence length="237" mass="26775">MTKKEKTDPSEKSKDLFISIASHKLFTPITVIKLRIELLLNDRSLTKSVRGQLNETLKSVAKLEDFANVLLRISDVIEVKDDDIREINVKKLITAVISDFTDTAMQKKIKFKIDYDKNTLIKVNFKDSYLRYILSSIIENSIKYGKDGGHINVECSISNKKVNISVADDGAGIPENELNMLFRSFFRGTNVQKLDVNGYGLSLYTVKLLVDRLGGKIRGESRESAGTKFTIEFKNNS</sequence>
<dbReference type="PROSITE" id="PS50109">
    <property type="entry name" value="HIS_KIN"/>
    <property type="match status" value="1"/>
</dbReference>
<evidence type="ECO:0000256" key="4">
    <source>
        <dbReference type="ARBA" id="ARBA00022679"/>
    </source>
</evidence>
<feature type="domain" description="Histidine kinase" evidence="7">
    <location>
        <begin position="20"/>
        <end position="237"/>
    </location>
</feature>
<dbReference type="GO" id="GO:0004721">
    <property type="term" value="F:phosphoprotein phosphatase activity"/>
    <property type="evidence" value="ECO:0007669"/>
    <property type="project" value="TreeGrafter"/>
</dbReference>
<comment type="caution">
    <text evidence="8">The sequence shown here is derived from an EMBL/GenBank/DDBJ whole genome shotgun (WGS) entry which is preliminary data.</text>
</comment>
<dbReference type="CDD" id="cd00075">
    <property type="entry name" value="HATPase"/>
    <property type="match status" value="1"/>
</dbReference>
<dbReference type="InterPro" id="IPR003594">
    <property type="entry name" value="HATPase_dom"/>
</dbReference>
<dbReference type="CDD" id="cd00082">
    <property type="entry name" value="HisKA"/>
    <property type="match status" value="1"/>
</dbReference>
<dbReference type="Proteomes" id="UP000178771">
    <property type="component" value="Unassembled WGS sequence"/>
</dbReference>
<evidence type="ECO:0000313" key="9">
    <source>
        <dbReference type="Proteomes" id="UP000178771"/>
    </source>
</evidence>
<gene>
    <name evidence="8" type="ORF">A2982_04245</name>
</gene>
<dbReference type="EC" id="2.7.13.3" evidence="2"/>
<dbReference type="EMBL" id="MEVH01000026">
    <property type="protein sequence ID" value="OGC51291.1"/>
    <property type="molecule type" value="Genomic_DNA"/>
</dbReference>
<dbReference type="AlphaFoldDB" id="A0A1F4V282"/>
<dbReference type="PANTHER" id="PTHR45453">
    <property type="entry name" value="PHOSPHATE REGULON SENSOR PROTEIN PHOR"/>
    <property type="match status" value="1"/>
</dbReference>
<reference evidence="8 9" key="1">
    <citation type="journal article" date="2016" name="Nat. Commun.">
        <title>Thousands of microbial genomes shed light on interconnected biogeochemical processes in an aquifer system.</title>
        <authorList>
            <person name="Anantharaman K."/>
            <person name="Brown C.T."/>
            <person name="Hug L.A."/>
            <person name="Sharon I."/>
            <person name="Castelle C.J."/>
            <person name="Probst A.J."/>
            <person name="Thomas B.C."/>
            <person name="Singh A."/>
            <person name="Wilkins M.J."/>
            <person name="Karaoz U."/>
            <person name="Brodie E.L."/>
            <person name="Williams K.H."/>
            <person name="Hubbard S.S."/>
            <person name="Banfield J.F."/>
        </authorList>
    </citation>
    <scope>NUCLEOTIDE SEQUENCE [LARGE SCALE GENOMIC DNA]</scope>
</reference>
<keyword evidence="4" id="KW-0808">Transferase</keyword>
<evidence type="ECO:0000256" key="2">
    <source>
        <dbReference type="ARBA" id="ARBA00012438"/>
    </source>
</evidence>
<evidence type="ECO:0000259" key="7">
    <source>
        <dbReference type="PROSITE" id="PS50109"/>
    </source>
</evidence>
<keyword evidence="5" id="KW-0418">Kinase</keyword>
<dbReference type="InterPro" id="IPR005467">
    <property type="entry name" value="His_kinase_dom"/>
</dbReference>
<dbReference type="STRING" id="1802624.A2982_04245"/>
<dbReference type="PANTHER" id="PTHR45453:SF1">
    <property type="entry name" value="PHOSPHATE REGULON SENSOR PROTEIN PHOR"/>
    <property type="match status" value="1"/>
</dbReference>
<evidence type="ECO:0000256" key="1">
    <source>
        <dbReference type="ARBA" id="ARBA00000085"/>
    </source>
</evidence>
<evidence type="ECO:0000256" key="5">
    <source>
        <dbReference type="ARBA" id="ARBA00022777"/>
    </source>
</evidence>
<evidence type="ECO:0000256" key="6">
    <source>
        <dbReference type="ARBA" id="ARBA00023012"/>
    </source>
</evidence>
<dbReference type="Gene3D" id="1.10.287.130">
    <property type="match status" value="1"/>
</dbReference>
<comment type="catalytic activity">
    <reaction evidence="1">
        <text>ATP + protein L-histidine = ADP + protein N-phospho-L-histidine.</text>
        <dbReference type="EC" id="2.7.13.3"/>
    </reaction>
</comment>
<protein>
    <recommendedName>
        <fullName evidence="2">histidine kinase</fullName>
        <ecNumber evidence="2">2.7.13.3</ecNumber>
    </recommendedName>
</protein>
<organism evidence="8 9">
    <name type="scientific">candidate division WWE3 bacterium RIFCSPLOWO2_01_FULL_39_13</name>
    <dbReference type="NCBI Taxonomy" id="1802624"/>
    <lineage>
        <taxon>Bacteria</taxon>
        <taxon>Katanobacteria</taxon>
    </lineage>
</organism>
<dbReference type="Gene3D" id="3.30.565.10">
    <property type="entry name" value="Histidine kinase-like ATPase, C-terminal domain"/>
    <property type="match status" value="1"/>
</dbReference>
<dbReference type="InterPro" id="IPR036097">
    <property type="entry name" value="HisK_dim/P_sf"/>
</dbReference>
<dbReference type="GO" id="GO:0016036">
    <property type="term" value="P:cellular response to phosphate starvation"/>
    <property type="evidence" value="ECO:0007669"/>
    <property type="project" value="TreeGrafter"/>
</dbReference>
<evidence type="ECO:0000313" key="8">
    <source>
        <dbReference type="EMBL" id="OGC51291.1"/>
    </source>
</evidence>
<accession>A0A1F4V282</accession>
<dbReference type="PRINTS" id="PR00344">
    <property type="entry name" value="BCTRLSENSOR"/>
</dbReference>
<dbReference type="InterPro" id="IPR036890">
    <property type="entry name" value="HATPase_C_sf"/>
</dbReference>
<dbReference type="InterPro" id="IPR004358">
    <property type="entry name" value="Sig_transdc_His_kin-like_C"/>
</dbReference>
<proteinExistence type="predicted"/>
<dbReference type="InterPro" id="IPR050351">
    <property type="entry name" value="BphY/WalK/GraS-like"/>
</dbReference>
<keyword evidence="3" id="KW-0597">Phosphoprotein</keyword>
<dbReference type="SUPFAM" id="SSF55874">
    <property type="entry name" value="ATPase domain of HSP90 chaperone/DNA topoisomerase II/histidine kinase"/>
    <property type="match status" value="1"/>
</dbReference>
<dbReference type="SMART" id="SM00387">
    <property type="entry name" value="HATPase_c"/>
    <property type="match status" value="1"/>
</dbReference>
<dbReference type="InterPro" id="IPR003661">
    <property type="entry name" value="HisK_dim/P_dom"/>
</dbReference>
<keyword evidence="6" id="KW-0902">Two-component regulatory system</keyword>
<name>A0A1F4V282_UNCKA</name>
<evidence type="ECO:0000256" key="3">
    <source>
        <dbReference type="ARBA" id="ARBA00022553"/>
    </source>
</evidence>
<dbReference type="SUPFAM" id="SSF47384">
    <property type="entry name" value="Homodimeric domain of signal transducing histidine kinase"/>
    <property type="match status" value="1"/>
</dbReference>
<dbReference type="Pfam" id="PF02518">
    <property type="entry name" value="HATPase_c"/>
    <property type="match status" value="1"/>
</dbReference>